<name>A0ABU8NTV9_9SPHI</name>
<dbReference type="EMBL" id="JBBEUB010000009">
    <property type="protein sequence ID" value="MEJ2905041.1"/>
    <property type="molecule type" value="Genomic_DNA"/>
</dbReference>
<evidence type="ECO:0008006" key="3">
    <source>
        <dbReference type="Google" id="ProtNLM"/>
    </source>
</evidence>
<gene>
    <name evidence="1" type="ORF">WAE58_21530</name>
</gene>
<evidence type="ECO:0000313" key="2">
    <source>
        <dbReference type="Proteomes" id="UP001378956"/>
    </source>
</evidence>
<sequence>MTYTKKTTLKEYTEWLATNPTISEILRVQKVVLSIAVNACNKISSFCKRKLKRRSCLWAKVNEPTTAKPQGIRSTQFPADWGEHPDANYRYRCIKMYNNIQDEIAMEQLFCDGLEIISKK</sequence>
<accession>A0ABU8NTV9</accession>
<proteinExistence type="predicted"/>
<protein>
    <recommendedName>
        <fullName evidence="3">Transposase</fullName>
    </recommendedName>
</protein>
<comment type="caution">
    <text evidence="1">The sequence shown here is derived from an EMBL/GenBank/DDBJ whole genome shotgun (WGS) entry which is preliminary data.</text>
</comment>
<evidence type="ECO:0000313" key="1">
    <source>
        <dbReference type="EMBL" id="MEJ2905041.1"/>
    </source>
</evidence>
<dbReference type="RefSeq" id="WP_337717507.1">
    <property type="nucleotide sequence ID" value="NZ_JBBEUB010000009.1"/>
</dbReference>
<dbReference type="Proteomes" id="UP001378956">
    <property type="component" value="Unassembled WGS sequence"/>
</dbReference>
<reference evidence="1 2" key="1">
    <citation type="submission" date="2024-03" db="EMBL/GenBank/DDBJ databases">
        <title>Sequence of Lycoming College Course Isolates.</title>
        <authorList>
            <person name="Plotts O."/>
            <person name="Newman J."/>
        </authorList>
    </citation>
    <scope>NUCLEOTIDE SEQUENCE [LARGE SCALE GENOMIC DNA]</scope>
    <source>
        <strain evidence="1 2">CJB-3</strain>
    </source>
</reference>
<keyword evidence="2" id="KW-1185">Reference proteome</keyword>
<organism evidence="1 2">
    <name type="scientific">Pedobacter panaciterrae</name>
    <dbReference type="NCBI Taxonomy" id="363849"/>
    <lineage>
        <taxon>Bacteria</taxon>
        <taxon>Pseudomonadati</taxon>
        <taxon>Bacteroidota</taxon>
        <taxon>Sphingobacteriia</taxon>
        <taxon>Sphingobacteriales</taxon>
        <taxon>Sphingobacteriaceae</taxon>
        <taxon>Pedobacter</taxon>
    </lineage>
</organism>